<accession>A0ABV6WU88</accession>
<evidence type="ECO:0000313" key="1">
    <source>
        <dbReference type="EMBL" id="MFC1429534.1"/>
    </source>
</evidence>
<proteinExistence type="predicted"/>
<dbReference type="EMBL" id="JBHEZY010000001">
    <property type="protein sequence ID" value="MFC1429534.1"/>
    <property type="molecule type" value="Genomic_DNA"/>
</dbReference>
<reference evidence="1 2" key="1">
    <citation type="submission" date="2024-09" db="EMBL/GenBank/DDBJ databases">
        <authorList>
            <person name="Lee S.D."/>
        </authorList>
    </citation>
    <scope>NUCLEOTIDE SEQUENCE [LARGE SCALE GENOMIC DNA]</scope>
    <source>
        <strain evidence="1 2">N1-3</strain>
    </source>
</reference>
<organism evidence="1 2">
    <name type="scientific">Streptacidiphilus alkalitolerans</name>
    <dbReference type="NCBI Taxonomy" id="3342712"/>
    <lineage>
        <taxon>Bacteria</taxon>
        <taxon>Bacillati</taxon>
        <taxon>Actinomycetota</taxon>
        <taxon>Actinomycetes</taxon>
        <taxon>Kitasatosporales</taxon>
        <taxon>Streptomycetaceae</taxon>
        <taxon>Streptacidiphilus</taxon>
    </lineage>
</organism>
<dbReference type="Proteomes" id="UP001592530">
    <property type="component" value="Unassembled WGS sequence"/>
</dbReference>
<gene>
    <name evidence="1" type="ORF">ACEZDB_02550</name>
</gene>
<name>A0ABV6WU88_9ACTN</name>
<sequence>MADSAAPSTLALPVDDDLFVRLHGTACIICGTTQGPLNPAGHAYTGDSATGRLGWSVVACAERWASLEVTG</sequence>
<protein>
    <submittedName>
        <fullName evidence="1">Uncharacterized protein</fullName>
    </submittedName>
</protein>
<dbReference type="RefSeq" id="WP_380548192.1">
    <property type="nucleotide sequence ID" value="NZ_JBHEZY010000001.1"/>
</dbReference>
<comment type="caution">
    <text evidence="1">The sequence shown here is derived from an EMBL/GenBank/DDBJ whole genome shotgun (WGS) entry which is preliminary data.</text>
</comment>
<evidence type="ECO:0000313" key="2">
    <source>
        <dbReference type="Proteomes" id="UP001592530"/>
    </source>
</evidence>